<reference evidence="2 3" key="1">
    <citation type="submission" date="2019-10" db="EMBL/GenBank/DDBJ databases">
        <title>Taxonomy of Antarctic Massilia spp.: description of Massilia rubra sp. nov., Massilia aquatica sp. nov., Massilia mucilaginosa sp. nov., Massilia frigida sp. nov. isolated from streams, lakes and regoliths.</title>
        <authorList>
            <person name="Holochova P."/>
            <person name="Sedlacek I."/>
            <person name="Kralova S."/>
            <person name="Maslanova I."/>
            <person name="Busse H.-J."/>
            <person name="Stankova E."/>
            <person name="Vrbovska V."/>
            <person name="Kovarovic V."/>
            <person name="Bartak M."/>
            <person name="Svec P."/>
            <person name="Pantucek R."/>
        </authorList>
    </citation>
    <scope>NUCLEOTIDE SEQUENCE [LARGE SCALE GENOMIC DNA]</scope>
    <source>
        <strain evidence="2 3">CCM 8733</strain>
    </source>
</reference>
<feature type="region of interest" description="Disordered" evidence="1">
    <location>
        <begin position="1"/>
        <end position="24"/>
    </location>
</feature>
<keyword evidence="3" id="KW-1185">Reference proteome</keyword>
<protein>
    <submittedName>
        <fullName evidence="2">IS66 family insertion sequence element accessory protein TnpB</fullName>
    </submittedName>
</protein>
<evidence type="ECO:0000313" key="2">
    <source>
        <dbReference type="EMBL" id="NHZ93940.1"/>
    </source>
</evidence>
<organism evidence="2 3">
    <name type="scientific">Massilia mucilaginosa</name>
    <dbReference type="NCBI Taxonomy" id="2609282"/>
    <lineage>
        <taxon>Bacteria</taxon>
        <taxon>Pseudomonadati</taxon>
        <taxon>Pseudomonadota</taxon>
        <taxon>Betaproteobacteria</taxon>
        <taxon>Burkholderiales</taxon>
        <taxon>Oxalobacteraceae</taxon>
        <taxon>Telluria group</taxon>
        <taxon>Massilia</taxon>
    </lineage>
</organism>
<proteinExistence type="predicted"/>
<dbReference type="PANTHER" id="PTHR36455:SF1">
    <property type="entry name" value="BLR8292 PROTEIN"/>
    <property type="match status" value="1"/>
</dbReference>
<name>A0ABX0P3R0_9BURK</name>
<evidence type="ECO:0000256" key="1">
    <source>
        <dbReference type="SAM" id="MobiDB-lite"/>
    </source>
</evidence>
<evidence type="ECO:0000313" key="3">
    <source>
        <dbReference type="Proteomes" id="UP000609726"/>
    </source>
</evidence>
<dbReference type="Pfam" id="PF05717">
    <property type="entry name" value="TnpB_IS66"/>
    <property type="match status" value="1"/>
</dbReference>
<feature type="compositionally biased region" description="Basic and acidic residues" evidence="1">
    <location>
        <begin position="1"/>
        <end position="11"/>
    </location>
</feature>
<dbReference type="Proteomes" id="UP000609726">
    <property type="component" value="Unassembled WGS sequence"/>
</dbReference>
<dbReference type="NCBIfam" id="NF033819">
    <property type="entry name" value="IS66_TnpB"/>
    <property type="match status" value="1"/>
</dbReference>
<comment type="caution">
    <text evidence="2">The sequence shown here is derived from an EMBL/GenBank/DDBJ whole genome shotgun (WGS) entry which is preliminary data.</text>
</comment>
<gene>
    <name evidence="2" type="primary">tnpB</name>
    <name evidence="2" type="ORF">F2P45_33840</name>
</gene>
<dbReference type="PANTHER" id="PTHR36455">
    <property type="match status" value="1"/>
</dbReference>
<accession>A0ABX0P3R0</accession>
<dbReference type="EMBL" id="WHJH01000125">
    <property type="protein sequence ID" value="NHZ93940.1"/>
    <property type="molecule type" value="Genomic_DNA"/>
</dbReference>
<sequence length="153" mass="17241">MRRHAGSRDAKWLSGTLGQPGTRGVAGRCPGGAALMWGTPQGMVYLATGQHDMRKSINGLALVVADTLGLDPVSPHWFVFCNRARNRIKILHWDTNGFWLHCRRLEQGRFHWPDGADDAHTLEVTARQLRWLIDGLKWQNAIAHQPMSPRAMR</sequence>
<dbReference type="InterPro" id="IPR008878">
    <property type="entry name" value="Transposase_IS66_Orf2"/>
</dbReference>